<evidence type="ECO:0000313" key="1">
    <source>
        <dbReference type="EMBL" id="GAG13013.1"/>
    </source>
</evidence>
<proteinExistence type="predicted"/>
<sequence>AVSENAQFPIANIKDKRTTKVSRSLTTVLTNEYVFDLKTASNVDSILLAPDSIRGFAALSGTVTIKANSIDGAWGAAPFTTTITIDADVQNFKFAFKTFPVENYRYWQISVENTQDYVELSKIFIGEAVTLADNNIDFGWTNESRDLSTFRRNRYGQRFTDSRNKQKFFRKLGFNLMTPEEMETIVDAFDEVGESEPLWCLIDDEATVVNQAERFAGYFYLAKIPTTENGNVDSFNLSFSLEEAT</sequence>
<comment type="caution">
    <text evidence="1">The sequence shown here is derived from an EMBL/GenBank/DDBJ whole genome shotgun (WGS) entry which is preliminary data.</text>
</comment>
<accession>X0VKM1</accession>
<organism evidence="1">
    <name type="scientific">marine sediment metagenome</name>
    <dbReference type="NCBI Taxonomy" id="412755"/>
    <lineage>
        <taxon>unclassified sequences</taxon>
        <taxon>metagenomes</taxon>
        <taxon>ecological metagenomes</taxon>
    </lineage>
</organism>
<reference evidence="1" key="1">
    <citation type="journal article" date="2014" name="Front. Microbiol.">
        <title>High frequency of phylogenetically diverse reductive dehalogenase-homologous genes in deep subseafloor sedimentary metagenomes.</title>
        <authorList>
            <person name="Kawai M."/>
            <person name="Futagami T."/>
            <person name="Toyoda A."/>
            <person name="Takaki Y."/>
            <person name="Nishi S."/>
            <person name="Hori S."/>
            <person name="Arai W."/>
            <person name="Tsubouchi T."/>
            <person name="Morono Y."/>
            <person name="Uchiyama I."/>
            <person name="Ito T."/>
            <person name="Fujiyama A."/>
            <person name="Inagaki F."/>
            <person name="Takami H."/>
        </authorList>
    </citation>
    <scope>NUCLEOTIDE SEQUENCE</scope>
    <source>
        <strain evidence="1">Expedition CK06-06</strain>
    </source>
</reference>
<gene>
    <name evidence="1" type="ORF">S01H1_39496</name>
</gene>
<protein>
    <submittedName>
        <fullName evidence="1">Uncharacterized protein</fullName>
    </submittedName>
</protein>
<feature type="non-terminal residue" evidence="1">
    <location>
        <position position="1"/>
    </location>
</feature>
<dbReference type="AlphaFoldDB" id="X0VKM1"/>
<name>X0VKM1_9ZZZZ</name>
<dbReference type="EMBL" id="BARS01024931">
    <property type="protein sequence ID" value="GAG13013.1"/>
    <property type="molecule type" value="Genomic_DNA"/>
</dbReference>